<keyword evidence="1" id="KW-0472">Membrane</keyword>
<evidence type="ECO:0000256" key="1">
    <source>
        <dbReference type="SAM" id="Phobius"/>
    </source>
</evidence>
<sequence>MCLFLYFPKEKGLPLLTPLSPKRKSCSFLFANRGEPRLILSYSFWRTRHFCLVFSPKFYQRSRREGGWIRFEGGLWFDWGVLTSFIVYIFFLD</sequence>
<proteinExistence type="predicted"/>
<gene>
    <name evidence="2" type="ORF">CQA58_04400</name>
</gene>
<keyword evidence="3" id="KW-1185">Reference proteome</keyword>
<feature type="transmembrane region" description="Helical" evidence="1">
    <location>
        <begin position="73"/>
        <end position="91"/>
    </location>
</feature>
<organism evidence="2 3">
    <name type="scientific">Helicobacter brantae</name>
    <dbReference type="NCBI Taxonomy" id="375927"/>
    <lineage>
        <taxon>Bacteria</taxon>
        <taxon>Pseudomonadati</taxon>
        <taxon>Campylobacterota</taxon>
        <taxon>Epsilonproteobacteria</taxon>
        <taxon>Campylobacterales</taxon>
        <taxon>Helicobacteraceae</taxon>
        <taxon>Helicobacter</taxon>
    </lineage>
</organism>
<protein>
    <submittedName>
        <fullName evidence="2">Uncharacterized protein</fullName>
    </submittedName>
</protein>
<dbReference type="EMBL" id="NXLV01000006">
    <property type="protein sequence ID" value="RDU70772.1"/>
    <property type="molecule type" value="Genomic_DNA"/>
</dbReference>
<reference evidence="2 3" key="1">
    <citation type="submission" date="2018-04" db="EMBL/GenBank/DDBJ databases">
        <title>Novel Campyloabacter and Helicobacter Species and Strains.</title>
        <authorList>
            <person name="Mannion A.J."/>
            <person name="Shen Z."/>
            <person name="Fox J.G."/>
        </authorList>
    </citation>
    <scope>NUCLEOTIDE SEQUENCE [LARGE SCALE GENOMIC DNA]</scope>
    <source>
        <strain evidence="2 3">MIT 04-9366</strain>
    </source>
</reference>
<keyword evidence="1" id="KW-1133">Transmembrane helix</keyword>
<accession>A0A3D8IZR9</accession>
<name>A0A3D8IZR9_9HELI</name>
<evidence type="ECO:0000313" key="2">
    <source>
        <dbReference type="EMBL" id="RDU70772.1"/>
    </source>
</evidence>
<dbReference type="Proteomes" id="UP000257045">
    <property type="component" value="Unassembled WGS sequence"/>
</dbReference>
<keyword evidence="1" id="KW-0812">Transmembrane</keyword>
<comment type="caution">
    <text evidence="2">The sequence shown here is derived from an EMBL/GenBank/DDBJ whole genome shotgun (WGS) entry which is preliminary data.</text>
</comment>
<evidence type="ECO:0000313" key="3">
    <source>
        <dbReference type="Proteomes" id="UP000257045"/>
    </source>
</evidence>
<dbReference type="AlphaFoldDB" id="A0A3D8IZR9"/>